<gene>
    <name evidence="1" type="ORF">HOP52_02970</name>
</gene>
<reference evidence="1 2" key="1">
    <citation type="submission" date="2020-05" db="EMBL/GenBank/DDBJ databases">
        <title>Comparative genomic analysis of denitrifying bacteria from Halomonas genus.</title>
        <authorList>
            <person name="Wang L."/>
            <person name="Shao Z."/>
        </authorList>
    </citation>
    <scope>NUCLEOTIDE SEQUENCE [LARGE SCALE GENOMIC DNA]</scope>
    <source>
        <strain evidence="1 2">A4</strain>
    </source>
</reference>
<dbReference type="Proteomes" id="UP000814385">
    <property type="component" value="Unassembled WGS sequence"/>
</dbReference>
<dbReference type="RefSeq" id="WP_238975774.1">
    <property type="nucleotide sequence ID" value="NZ_JABFUC010000002.1"/>
</dbReference>
<comment type="caution">
    <text evidence="1">The sequence shown here is derived from an EMBL/GenBank/DDBJ whole genome shotgun (WGS) entry which is preliminary data.</text>
</comment>
<keyword evidence="2" id="KW-1185">Reference proteome</keyword>
<name>A0ABS9P660_9GAMM</name>
<protein>
    <submittedName>
        <fullName evidence="1">Uncharacterized protein</fullName>
    </submittedName>
</protein>
<proteinExistence type="predicted"/>
<accession>A0ABS9P660</accession>
<evidence type="ECO:0000313" key="2">
    <source>
        <dbReference type="Proteomes" id="UP000814385"/>
    </source>
</evidence>
<sequence>MTTSQNTRTSTWLERFFEASASQVAREIRSEAPCVYEQLVGDLQTPLTRPFEAAMAKRLANGDMAGLIPARTLMPEMMARFGVTPTRFEEGRELAALERTCNRCPVVGHCWQAMRAGAEVEECRGFCPNAEAFERRAGG</sequence>
<dbReference type="EMBL" id="JABFUC010000002">
    <property type="protein sequence ID" value="MCG6656737.1"/>
    <property type="molecule type" value="Genomic_DNA"/>
</dbReference>
<organism evidence="1 2">
    <name type="scientific">Billgrantia campisalis</name>
    <dbReference type="NCBI Taxonomy" id="74661"/>
    <lineage>
        <taxon>Bacteria</taxon>
        <taxon>Pseudomonadati</taxon>
        <taxon>Pseudomonadota</taxon>
        <taxon>Gammaproteobacteria</taxon>
        <taxon>Oceanospirillales</taxon>
        <taxon>Halomonadaceae</taxon>
        <taxon>Billgrantia</taxon>
    </lineage>
</organism>
<evidence type="ECO:0000313" key="1">
    <source>
        <dbReference type="EMBL" id="MCG6656737.1"/>
    </source>
</evidence>